<evidence type="ECO:0000313" key="3">
    <source>
        <dbReference type="EMBL" id="MBM7557031.1"/>
    </source>
</evidence>
<dbReference type="Pfam" id="PF13556">
    <property type="entry name" value="HTH_30"/>
    <property type="match status" value="1"/>
</dbReference>
<reference evidence="3" key="1">
    <citation type="submission" date="2021-01" db="EMBL/GenBank/DDBJ databases">
        <title>Genomic Encyclopedia of Type Strains, Phase IV (KMG-IV): sequencing the most valuable type-strain genomes for metagenomic binning, comparative biology and taxonomic classification.</title>
        <authorList>
            <person name="Goeker M."/>
        </authorList>
    </citation>
    <scope>NUCLEOTIDE SEQUENCE</scope>
    <source>
        <strain evidence="3">DSM 23230</strain>
    </source>
</reference>
<dbReference type="InterPro" id="IPR008599">
    <property type="entry name" value="Diacid_rec"/>
</dbReference>
<gene>
    <name evidence="3" type="ORF">JOC47_001885</name>
</gene>
<dbReference type="InterPro" id="IPR041522">
    <property type="entry name" value="CdaR_GGDEF"/>
</dbReference>
<keyword evidence="4" id="KW-1185">Reference proteome</keyword>
<dbReference type="InterPro" id="IPR042070">
    <property type="entry name" value="PucR_C-HTH_sf"/>
</dbReference>
<evidence type="ECO:0000313" key="4">
    <source>
        <dbReference type="Proteomes" id="UP000774000"/>
    </source>
</evidence>
<accession>A0A939BSD8</accession>
<dbReference type="Proteomes" id="UP000774000">
    <property type="component" value="Unassembled WGS sequence"/>
</dbReference>
<evidence type="ECO:0000259" key="2">
    <source>
        <dbReference type="PROSITE" id="PS50887"/>
    </source>
</evidence>
<dbReference type="AlphaFoldDB" id="A0A939BSD8"/>
<comment type="similarity">
    <text evidence="1">Belongs to the CdaR family.</text>
</comment>
<dbReference type="InterPro" id="IPR025736">
    <property type="entry name" value="PucR_C-HTH_dom"/>
</dbReference>
<dbReference type="InterPro" id="IPR000160">
    <property type="entry name" value="GGDEF_dom"/>
</dbReference>
<dbReference type="InterPro" id="IPR051448">
    <property type="entry name" value="CdaR-like_regulators"/>
</dbReference>
<dbReference type="PANTHER" id="PTHR33744">
    <property type="entry name" value="CARBOHYDRATE DIACID REGULATOR"/>
    <property type="match status" value="1"/>
</dbReference>
<dbReference type="Pfam" id="PF17853">
    <property type="entry name" value="GGDEF_2"/>
    <property type="match status" value="1"/>
</dbReference>
<dbReference type="EMBL" id="JAFBDQ010000008">
    <property type="protein sequence ID" value="MBM7557031.1"/>
    <property type="molecule type" value="Genomic_DNA"/>
</dbReference>
<feature type="domain" description="GGDEF" evidence="2">
    <location>
        <begin position="161"/>
        <end position="305"/>
    </location>
</feature>
<dbReference type="PROSITE" id="PS50887">
    <property type="entry name" value="GGDEF"/>
    <property type="match status" value="1"/>
</dbReference>
<dbReference type="Pfam" id="PF05651">
    <property type="entry name" value="Diacid_rec"/>
    <property type="match status" value="1"/>
</dbReference>
<dbReference type="InterPro" id="IPR009057">
    <property type="entry name" value="Homeodomain-like_sf"/>
</dbReference>
<organism evidence="3 4">
    <name type="scientific">Halanaerobacter jeridensis</name>
    <dbReference type="NCBI Taxonomy" id="706427"/>
    <lineage>
        <taxon>Bacteria</taxon>
        <taxon>Bacillati</taxon>
        <taxon>Bacillota</taxon>
        <taxon>Clostridia</taxon>
        <taxon>Halanaerobiales</taxon>
        <taxon>Halobacteroidaceae</taxon>
        <taxon>Halanaerobacter</taxon>
    </lineage>
</organism>
<comment type="caution">
    <text evidence="3">The sequence shown here is derived from an EMBL/GenBank/DDBJ whole genome shotgun (WGS) entry which is preliminary data.</text>
</comment>
<sequence length="404" mass="45968">MKITENLASLIVNRTTKLLGKNINIMDENGLIIGSGDKERIDQFHEGAEKVISSGDPLEISHSDAQNLKGVKPGINLPIEFNEQIVGVVGITGAPDKIRDYAELVKITAELMLQQSVLEEEIRLEDRAHDNFIQDLISLDEDDDKEFIKTRAEILGYNMMISRVAVVIGIDNFWEFAYHKLNKKEETVDEGIYIQQLKNQILSEIKDLLYQDQQDMISMAGNNNFLVIKSFHAELKAVDKEEYLFDLAAKIKELLSTKYDLNLTIGIGNYHPGIEGISNSFSEAKQAREIGAKLFGSDDIYHINELEIGKLLEEVSPATKKWFSKITLGTAQNRDDLDETLVETLDIFFANDLNVSQTARKLYIHRNTLLYRLDKVKDKTNLDPRQFSDALRLKLALMIREYNE</sequence>
<name>A0A939BSD8_9FIRM</name>
<dbReference type="RefSeq" id="WP_204701792.1">
    <property type="nucleotide sequence ID" value="NZ_JAFBDQ010000008.1"/>
</dbReference>
<evidence type="ECO:0000256" key="1">
    <source>
        <dbReference type="ARBA" id="ARBA00006754"/>
    </source>
</evidence>
<proteinExistence type="inferred from homology"/>
<dbReference type="SUPFAM" id="SSF46689">
    <property type="entry name" value="Homeodomain-like"/>
    <property type="match status" value="1"/>
</dbReference>
<dbReference type="Gene3D" id="1.10.10.2840">
    <property type="entry name" value="PucR C-terminal helix-turn-helix domain"/>
    <property type="match status" value="1"/>
</dbReference>
<dbReference type="PANTHER" id="PTHR33744:SF16">
    <property type="entry name" value="CARBOHYDRATE DIACID REGULATOR"/>
    <property type="match status" value="1"/>
</dbReference>
<protein>
    <submittedName>
        <fullName evidence="3">Carbohydrate diacid regulator</fullName>
    </submittedName>
</protein>